<sequence>MRTFTARPPARLLPVLGLLVLSPMCAEYLVGYDTSTGDPLALLGGLLLLAPLYGAPAVLIREVARRSGMRWPGVVALALAFAVLQAGAVDQSMFSESYRDIEFWDDMVRPTFVPSLGIAAYTTLSFLAGHVIWSYGAPIALAESLSPRLAGRPWLRGPGLVLMVLLYLASAALILVDHLRTQSDHATPAQLTGALVAVAALAAFAATAGRRRPARTDAAVPPAPALAAAALVAALGFQFLPTTWPGVAGGAAILAASTAVLVRLTRSVRWRATHTAALATGVLVANAIVGFLAQPLGEVSPAAKYAHNTAFLAGAVLLGLWAARRAAQDRGPVLDRR</sequence>
<feature type="transmembrane region" description="Helical" evidence="1">
    <location>
        <begin position="154"/>
        <end position="176"/>
    </location>
</feature>
<evidence type="ECO:0000313" key="2">
    <source>
        <dbReference type="EMBL" id="MBG6091943.1"/>
    </source>
</evidence>
<protein>
    <submittedName>
        <fullName evidence="2">Uncharacterized protein</fullName>
    </submittedName>
</protein>
<keyword evidence="1" id="KW-0812">Transmembrane</keyword>
<organism evidence="2 3">
    <name type="scientific">Actinomadura viridis</name>
    <dbReference type="NCBI Taxonomy" id="58110"/>
    <lineage>
        <taxon>Bacteria</taxon>
        <taxon>Bacillati</taxon>
        <taxon>Actinomycetota</taxon>
        <taxon>Actinomycetes</taxon>
        <taxon>Streptosporangiales</taxon>
        <taxon>Thermomonosporaceae</taxon>
        <taxon>Actinomadura</taxon>
    </lineage>
</organism>
<evidence type="ECO:0000313" key="3">
    <source>
        <dbReference type="Proteomes" id="UP000614047"/>
    </source>
</evidence>
<keyword evidence="3" id="KW-1185">Reference proteome</keyword>
<reference evidence="2" key="1">
    <citation type="submission" date="2020-11" db="EMBL/GenBank/DDBJ databases">
        <title>Sequencing the genomes of 1000 actinobacteria strains.</title>
        <authorList>
            <person name="Klenk H.-P."/>
        </authorList>
    </citation>
    <scope>NUCLEOTIDE SEQUENCE</scope>
    <source>
        <strain evidence="2">DSM 43175</strain>
    </source>
</reference>
<feature type="transmembrane region" description="Helical" evidence="1">
    <location>
        <begin position="188"/>
        <end position="206"/>
    </location>
</feature>
<feature type="transmembrane region" description="Helical" evidence="1">
    <location>
        <begin position="246"/>
        <end position="264"/>
    </location>
</feature>
<feature type="transmembrane region" description="Helical" evidence="1">
    <location>
        <begin position="276"/>
        <end position="293"/>
    </location>
</feature>
<comment type="caution">
    <text evidence="2">The sequence shown here is derived from an EMBL/GenBank/DDBJ whole genome shotgun (WGS) entry which is preliminary data.</text>
</comment>
<dbReference type="EMBL" id="JADOUA010000001">
    <property type="protein sequence ID" value="MBG6091943.1"/>
    <property type="molecule type" value="Genomic_DNA"/>
</dbReference>
<feature type="transmembrane region" description="Helical" evidence="1">
    <location>
        <begin position="112"/>
        <end position="133"/>
    </location>
</feature>
<feature type="transmembrane region" description="Helical" evidence="1">
    <location>
        <begin position="305"/>
        <end position="323"/>
    </location>
</feature>
<keyword evidence="1" id="KW-0472">Membrane</keyword>
<accession>A0A931DSL6</accession>
<keyword evidence="1" id="KW-1133">Transmembrane helix</keyword>
<proteinExistence type="predicted"/>
<gene>
    <name evidence="2" type="ORF">IW256_006056</name>
</gene>
<dbReference type="RefSeq" id="WP_197014199.1">
    <property type="nucleotide sequence ID" value="NZ_BAABES010000002.1"/>
</dbReference>
<dbReference type="Proteomes" id="UP000614047">
    <property type="component" value="Unassembled WGS sequence"/>
</dbReference>
<feature type="transmembrane region" description="Helical" evidence="1">
    <location>
        <begin position="42"/>
        <end position="59"/>
    </location>
</feature>
<dbReference type="AlphaFoldDB" id="A0A931DSL6"/>
<feature type="transmembrane region" description="Helical" evidence="1">
    <location>
        <begin position="71"/>
        <end position="89"/>
    </location>
</feature>
<name>A0A931DSL6_9ACTN</name>
<feature type="transmembrane region" description="Helical" evidence="1">
    <location>
        <begin position="218"/>
        <end position="240"/>
    </location>
</feature>
<evidence type="ECO:0000256" key="1">
    <source>
        <dbReference type="SAM" id="Phobius"/>
    </source>
</evidence>